<protein>
    <submittedName>
        <fullName evidence="1">Uncharacterized protein</fullName>
    </submittedName>
</protein>
<proteinExistence type="predicted"/>
<reference evidence="1" key="2">
    <citation type="submission" date="2020-06" db="EMBL/GenBank/DDBJ databases">
        <title>Helianthus annuus Genome sequencing and assembly Release 2.</title>
        <authorList>
            <person name="Gouzy J."/>
            <person name="Langlade N."/>
            <person name="Munos S."/>
        </authorList>
    </citation>
    <scope>NUCLEOTIDE SEQUENCE</scope>
    <source>
        <tissue evidence="1">Leaves</tissue>
    </source>
</reference>
<organism evidence="1 2">
    <name type="scientific">Helianthus annuus</name>
    <name type="common">Common sunflower</name>
    <dbReference type="NCBI Taxonomy" id="4232"/>
    <lineage>
        <taxon>Eukaryota</taxon>
        <taxon>Viridiplantae</taxon>
        <taxon>Streptophyta</taxon>
        <taxon>Embryophyta</taxon>
        <taxon>Tracheophyta</taxon>
        <taxon>Spermatophyta</taxon>
        <taxon>Magnoliopsida</taxon>
        <taxon>eudicotyledons</taxon>
        <taxon>Gunneridae</taxon>
        <taxon>Pentapetalae</taxon>
        <taxon>asterids</taxon>
        <taxon>campanulids</taxon>
        <taxon>Asterales</taxon>
        <taxon>Asteraceae</taxon>
        <taxon>Asteroideae</taxon>
        <taxon>Heliantheae alliance</taxon>
        <taxon>Heliantheae</taxon>
        <taxon>Helianthus</taxon>
    </lineage>
</organism>
<sequence>MSLHVLSSPASLTVFLLLQCSVEEVELVFWILQFLKLYNFTFTLDAFSTCKYIK</sequence>
<keyword evidence="2" id="KW-1185">Reference proteome</keyword>
<reference evidence="1" key="1">
    <citation type="journal article" date="2017" name="Nature">
        <title>The sunflower genome provides insights into oil metabolism, flowering and Asterid evolution.</title>
        <authorList>
            <person name="Badouin H."/>
            <person name="Gouzy J."/>
            <person name="Grassa C.J."/>
            <person name="Murat F."/>
            <person name="Staton S.E."/>
            <person name="Cottret L."/>
            <person name="Lelandais-Briere C."/>
            <person name="Owens G.L."/>
            <person name="Carrere S."/>
            <person name="Mayjonade B."/>
            <person name="Legrand L."/>
            <person name="Gill N."/>
            <person name="Kane N.C."/>
            <person name="Bowers J.E."/>
            <person name="Hubner S."/>
            <person name="Bellec A."/>
            <person name="Berard A."/>
            <person name="Berges H."/>
            <person name="Blanchet N."/>
            <person name="Boniface M.C."/>
            <person name="Brunel D."/>
            <person name="Catrice O."/>
            <person name="Chaidir N."/>
            <person name="Claudel C."/>
            <person name="Donnadieu C."/>
            <person name="Faraut T."/>
            <person name="Fievet G."/>
            <person name="Helmstetter N."/>
            <person name="King M."/>
            <person name="Knapp S.J."/>
            <person name="Lai Z."/>
            <person name="Le Paslier M.C."/>
            <person name="Lippi Y."/>
            <person name="Lorenzon L."/>
            <person name="Mandel J.R."/>
            <person name="Marage G."/>
            <person name="Marchand G."/>
            <person name="Marquand E."/>
            <person name="Bret-Mestries E."/>
            <person name="Morien E."/>
            <person name="Nambeesan S."/>
            <person name="Nguyen T."/>
            <person name="Pegot-Espagnet P."/>
            <person name="Pouilly N."/>
            <person name="Raftis F."/>
            <person name="Sallet E."/>
            <person name="Schiex T."/>
            <person name="Thomas J."/>
            <person name="Vandecasteele C."/>
            <person name="Vares D."/>
            <person name="Vear F."/>
            <person name="Vautrin S."/>
            <person name="Crespi M."/>
            <person name="Mangin B."/>
            <person name="Burke J.M."/>
            <person name="Salse J."/>
            <person name="Munos S."/>
            <person name="Vincourt P."/>
            <person name="Rieseberg L.H."/>
            <person name="Langlade N.B."/>
        </authorList>
    </citation>
    <scope>NUCLEOTIDE SEQUENCE</scope>
    <source>
        <tissue evidence="1">Leaves</tissue>
    </source>
</reference>
<dbReference type="Proteomes" id="UP000215914">
    <property type="component" value="Unassembled WGS sequence"/>
</dbReference>
<accession>A0A9K3NDV1</accession>
<dbReference type="AlphaFoldDB" id="A0A9K3NDV1"/>
<evidence type="ECO:0000313" key="1">
    <source>
        <dbReference type="EMBL" id="KAF5796175.1"/>
    </source>
</evidence>
<name>A0A9K3NDV1_HELAN</name>
<gene>
    <name evidence="1" type="ORF">HanXRQr2_Chr08g0348361</name>
</gene>
<dbReference type="Gramene" id="mRNA:HanXRQr2_Chr08g0348361">
    <property type="protein sequence ID" value="CDS:HanXRQr2_Chr08g0348361.1"/>
    <property type="gene ID" value="HanXRQr2_Chr08g0348361"/>
</dbReference>
<evidence type="ECO:0000313" key="2">
    <source>
        <dbReference type="Proteomes" id="UP000215914"/>
    </source>
</evidence>
<comment type="caution">
    <text evidence="1">The sequence shown here is derived from an EMBL/GenBank/DDBJ whole genome shotgun (WGS) entry which is preliminary data.</text>
</comment>
<dbReference type="EMBL" id="MNCJ02000323">
    <property type="protein sequence ID" value="KAF5796175.1"/>
    <property type="molecule type" value="Genomic_DNA"/>
</dbReference>